<evidence type="ECO:0000259" key="2">
    <source>
        <dbReference type="Pfam" id="PF03732"/>
    </source>
</evidence>
<dbReference type="InterPro" id="IPR043502">
    <property type="entry name" value="DNA/RNA_pol_sf"/>
</dbReference>
<dbReference type="EMBL" id="QEAM01000679">
    <property type="protein sequence ID" value="TPX36792.1"/>
    <property type="molecule type" value="Genomic_DNA"/>
</dbReference>
<dbReference type="PROSITE" id="PS00141">
    <property type="entry name" value="ASP_PROTEASE"/>
    <property type="match status" value="1"/>
</dbReference>
<dbReference type="Pfam" id="PF03732">
    <property type="entry name" value="Retrotrans_gag"/>
    <property type="match status" value="1"/>
</dbReference>
<dbReference type="GO" id="GO:0006508">
    <property type="term" value="P:proteolysis"/>
    <property type="evidence" value="ECO:0007669"/>
    <property type="project" value="InterPro"/>
</dbReference>
<dbReference type="GO" id="GO:0004190">
    <property type="term" value="F:aspartic-type endopeptidase activity"/>
    <property type="evidence" value="ECO:0007669"/>
    <property type="project" value="InterPro"/>
</dbReference>
<dbReference type="InterPro" id="IPR032567">
    <property type="entry name" value="RTL1-rel"/>
</dbReference>
<evidence type="ECO:0000313" key="3">
    <source>
        <dbReference type="EMBL" id="TPX36792.1"/>
    </source>
</evidence>
<proteinExistence type="predicted"/>
<dbReference type="Gene3D" id="3.10.10.10">
    <property type="entry name" value="HIV Type 1 Reverse Transcriptase, subunit A, domain 1"/>
    <property type="match status" value="1"/>
</dbReference>
<dbReference type="PANTHER" id="PTHR15503:SF36">
    <property type="entry name" value="RETROTRANSPOSON GAG-LIKE PROTEIN 5"/>
    <property type="match status" value="1"/>
</dbReference>
<evidence type="ECO:0000256" key="1">
    <source>
        <dbReference type="SAM" id="MobiDB-lite"/>
    </source>
</evidence>
<sequence length="694" mass="78471">MFPRFQNFDSIAHIRRLLNPAVKLSGDICFEISILVKKHRKSKPYLSHTSEQKKKKKKNMNILETDRYDIMMLESEIKEWERDLLDARSVVLPSGPTPTAVQAAQIAKDKTIADLKAKLDTGRRDLRTMVRDAKDAYAKWVATAATSSTSTSSTAPVTTAPTAPAAVAAPASNKMKIADPERFGGDVESYDAFKLQCLDVLSLRDITNDDKKIRYFGSRMYGMALEWYQMYAKVRTSNLAMAPATPEETERRTREFHYFEQEMDEQFRDPLAVQSYRSKLRRAEQGNMSFPNYITYFENLAIKANMDLDTQTGTFMESLQPEILQTWHPTSIPSTWRELVNSLRVHVQVRNNLRQTQQNAKKRHNPIILNQSLSYSKTSSQDQVSKSSSIRGNPSKPWAYVTDSNSATYKERLSQVATSDDTRKVTLKTSNKEKVVAVKEIDDDDDDDDDVFGDDVAYGIYDSDSDSDDQNTLIPSAYLICAMSERTPPRLMLVEFTLQTKTKKNKVHGKALLDSGASRSYLGSRFVNRYKIPTSPLIKCQKVTLADGKTSSSITHTTLPCLLSIVTSNHVNQTTSELPINSMNNGPIEFKPPPIDAESNGGSSGAKRKELEGWDFDVKFKEGADLPKPRPLFKLPLHHKKLVEEYIRSEISAGKIRPSNSPVAANLFFVPKNDSKELRPCVDYRDFEQGHRRR</sequence>
<dbReference type="Proteomes" id="UP000320475">
    <property type="component" value="Unassembled WGS sequence"/>
</dbReference>
<accession>A0A507CAZ6</accession>
<feature type="region of interest" description="Disordered" evidence="1">
    <location>
        <begin position="355"/>
        <end position="397"/>
    </location>
</feature>
<comment type="caution">
    <text evidence="3">The sequence shown here is derived from an EMBL/GenBank/DDBJ whole genome shotgun (WGS) entry which is preliminary data.</text>
</comment>
<dbReference type="VEuPathDB" id="FungiDB:SeMB42_g04126"/>
<organism evidence="3 4">
    <name type="scientific">Synchytrium endobioticum</name>
    <dbReference type="NCBI Taxonomy" id="286115"/>
    <lineage>
        <taxon>Eukaryota</taxon>
        <taxon>Fungi</taxon>
        <taxon>Fungi incertae sedis</taxon>
        <taxon>Chytridiomycota</taxon>
        <taxon>Chytridiomycota incertae sedis</taxon>
        <taxon>Chytridiomycetes</taxon>
        <taxon>Synchytriales</taxon>
        <taxon>Synchytriaceae</taxon>
        <taxon>Synchytrium</taxon>
    </lineage>
</organism>
<evidence type="ECO:0000313" key="4">
    <source>
        <dbReference type="Proteomes" id="UP000320475"/>
    </source>
</evidence>
<dbReference type="InterPro" id="IPR001969">
    <property type="entry name" value="Aspartic_peptidase_AS"/>
</dbReference>
<gene>
    <name evidence="3" type="ORF">SeLEV6574_g08004</name>
</gene>
<feature type="domain" description="Retrotransposon gag" evidence="2">
    <location>
        <begin position="216"/>
        <end position="320"/>
    </location>
</feature>
<dbReference type="CDD" id="cd00303">
    <property type="entry name" value="retropepsin_like"/>
    <property type="match status" value="1"/>
</dbReference>
<dbReference type="PANTHER" id="PTHR15503">
    <property type="entry name" value="LDOC1 RELATED"/>
    <property type="match status" value="1"/>
</dbReference>
<reference evidence="3 4" key="1">
    <citation type="journal article" date="2019" name="Sci. Rep.">
        <title>Comparative genomics of chytrid fungi reveal insights into the obligate biotrophic and pathogenic lifestyle of Synchytrium endobioticum.</title>
        <authorList>
            <person name="van de Vossenberg B.T.L.H."/>
            <person name="Warris S."/>
            <person name="Nguyen H.D.T."/>
            <person name="van Gent-Pelzer M.P.E."/>
            <person name="Joly D.L."/>
            <person name="van de Geest H.C."/>
            <person name="Bonants P.J.M."/>
            <person name="Smith D.S."/>
            <person name="Levesque C.A."/>
            <person name="van der Lee T.A.J."/>
        </authorList>
    </citation>
    <scope>NUCLEOTIDE SEQUENCE [LARGE SCALE GENOMIC DNA]</scope>
    <source>
        <strain evidence="3 4">LEV6574</strain>
    </source>
</reference>
<dbReference type="AlphaFoldDB" id="A0A507CAZ6"/>
<feature type="compositionally biased region" description="Low complexity" evidence="1">
    <location>
        <begin position="376"/>
        <end position="389"/>
    </location>
</feature>
<name>A0A507CAZ6_9FUNG</name>
<dbReference type="InterPro" id="IPR005162">
    <property type="entry name" value="Retrotrans_gag_dom"/>
</dbReference>
<protein>
    <recommendedName>
        <fullName evidence="2">Retrotransposon gag domain-containing protein</fullName>
    </recommendedName>
</protein>
<dbReference type="SUPFAM" id="SSF56672">
    <property type="entry name" value="DNA/RNA polymerases"/>
    <property type="match status" value="1"/>
</dbReference>